<dbReference type="SMART" id="SM00974">
    <property type="entry name" value="T5orf172"/>
    <property type="match status" value="1"/>
</dbReference>
<dbReference type="RefSeq" id="WP_014798899.1">
    <property type="nucleotide sequence ID" value="NC_018018.1"/>
</dbReference>
<accession>I4AND3</accession>
<name>I4AND3_BERLS</name>
<dbReference type="EMBL" id="CP003345">
    <property type="protein sequence ID" value="AFM05468.1"/>
    <property type="molecule type" value="Genomic_DNA"/>
</dbReference>
<dbReference type="PATRIC" id="fig|880071.3.peg.3128"/>
<dbReference type="Proteomes" id="UP000006054">
    <property type="component" value="Chromosome"/>
</dbReference>
<dbReference type="HOGENOM" id="CLU_042626_0_0_10"/>
<gene>
    <name evidence="2" type="ordered locus">Fleli_3130</name>
</gene>
<evidence type="ECO:0000259" key="1">
    <source>
        <dbReference type="SMART" id="SM00974"/>
    </source>
</evidence>
<dbReference type="eggNOG" id="COG0226">
    <property type="taxonomic scope" value="Bacteria"/>
</dbReference>
<dbReference type="STRING" id="880071.Fleli_3130"/>
<dbReference type="Pfam" id="PF13455">
    <property type="entry name" value="MUG113"/>
    <property type="match status" value="1"/>
</dbReference>
<proteinExistence type="predicted"/>
<dbReference type="InterPro" id="IPR018306">
    <property type="entry name" value="Phage_T5_Orf172_DNA-bd"/>
</dbReference>
<sequence length="396" mass="45967">MKTKEEILKEIFENDPLGLLNIKPQKSAARTSDERLAASFDDINVFFEKHNREPEPTMSNISEYKLYSTLKGLRENKDKILALKPQDKYNLLQTTTKEITSLDDILSDDVFDILGDDSEGLFTFNHTPTDVERAKADFVARRKKCKDFDKYEQMFEQVQADLASGKRKLIKFYENQLVAGRFFVHNGILLYLEEIQDYEKNKFGKSDGRTRTIFENGTESRMKLRSLGKNLVVNGQGVTQTGEQVNEEFTDSFKQTTEITEDDKEAGYIYILKSKSQNEKIASIKNLYKIGYTSTSVEERIKNAENEATYLMAGVKIESSWLCYNMNAQKFEKLIHQFFGRSCLDIEINDSKGIPRRPREWFIAPLKRIEEAISMIIDERVVNYVYDKENEIIIKR</sequence>
<evidence type="ECO:0000313" key="2">
    <source>
        <dbReference type="EMBL" id="AFM05468.1"/>
    </source>
</evidence>
<dbReference type="OrthoDB" id="9814995at2"/>
<evidence type="ECO:0000313" key="3">
    <source>
        <dbReference type="Proteomes" id="UP000006054"/>
    </source>
</evidence>
<keyword evidence="3" id="KW-1185">Reference proteome</keyword>
<organism evidence="2 3">
    <name type="scientific">Bernardetia litoralis (strain ATCC 23117 / DSM 6794 / NBRC 15988 / NCIMB 1366 / Fx l1 / Sio-4)</name>
    <name type="common">Flexibacter litoralis</name>
    <dbReference type="NCBI Taxonomy" id="880071"/>
    <lineage>
        <taxon>Bacteria</taxon>
        <taxon>Pseudomonadati</taxon>
        <taxon>Bacteroidota</taxon>
        <taxon>Cytophagia</taxon>
        <taxon>Cytophagales</taxon>
        <taxon>Bernardetiaceae</taxon>
        <taxon>Bernardetia</taxon>
    </lineage>
</organism>
<feature type="domain" description="Bacteriophage T5 Orf172 DNA-binding" evidence="1">
    <location>
        <begin position="282"/>
        <end position="376"/>
    </location>
</feature>
<dbReference type="AlphaFoldDB" id="I4AND3"/>
<dbReference type="KEGG" id="fli:Fleli_3130"/>
<protein>
    <submittedName>
        <fullName evidence="2">T5orf172 domain-containing protein</fullName>
    </submittedName>
</protein>
<reference evidence="3" key="1">
    <citation type="submission" date="2012-06" db="EMBL/GenBank/DDBJ databases">
        <title>The complete genome of Flexibacter litoralis DSM 6794.</title>
        <authorList>
            <person name="Lucas S."/>
            <person name="Copeland A."/>
            <person name="Lapidus A."/>
            <person name="Glavina del Rio T."/>
            <person name="Dalin E."/>
            <person name="Tice H."/>
            <person name="Bruce D."/>
            <person name="Goodwin L."/>
            <person name="Pitluck S."/>
            <person name="Peters L."/>
            <person name="Ovchinnikova G."/>
            <person name="Lu M."/>
            <person name="Kyrpides N."/>
            <person name="Mavromatis K."/>
            <person name="Ivanova N."/>
            <person name="Brettin T."/>
            <person name="Detter J.C."/>
            <person name="Han C."/>
            <person name="Larimer F."/>
            <person name="Land M."/>
            <person name="Hauser L."/>
            <person name="Markowitz V."/>
            <person name="Cheng J.-F."/>
            <person name="Hugenholtz P."/>
            <person name="Woyke T."/>
            <person name="Wu D."/>
            <person name="Spring S."/>
            <person name="Lang E."/>
            <person name="Kopitz M."/>
            <person name="Brambilla E."/>
            <person name="Klenk H.-P."/>
            <person name="Eisen J.A."/>
        </authorList>
    </citation>
    <scope>NUCLEOTIDE SEQUENCE [LARGE SCALE GENOMIC DNA]</scope>
    <source>
        <strain evidence="3">ATCC 23117 / DSM 6794 / NBRC 15988 / NCIMB 1366 / Sio-4</strain>
    </source>
</reference>